<proteinExistence type="predicted"/>
<sequence length="68" mass="7572">MPGRPSCSAMSARVFGLVGQNVRHSHKILMDGNIRLYQGISMELNFKTKMDWYLDNISAGIAESNLLS</sequence>
<dbReference type="Proteomes" id="UP000276133">
    <property type="component" value="Unassembled WGS sequence"/>
</dbReference>
<reference evidence="1 2" key="1">
    <citation type="journal article" date="2018" name="Sci. Rep.">
        <title>Genomic signatures of local adaptation to the degree of environmental predictability in rotifers.</title>
        <authorList>
            <person name="Franch-Gras L."/>
            <person name="Hahn C."/>
            <person name="Garcia-Roger E.M."/>
            <person name="Carmona M.J."/>
            <person name="Serra M."/>
            <person name="Gomez A."/>
        </authorList>
    </citation>
    <scope>NUCLEOTIDE SEQUENCE [LARGE SCALE GENOMIC DNA]</scope>
    <source>
        <strain evidence="1">HYR1</strain>
    </source>
</reference>
<dbReference type="AlphaFoldDB" id="A0A3M7QYU8"/>
<keyword evidence="2" id="KW-1185">Reference proteome</keyword>
<name>A0A3M7QYU8_BRAPC</name>
<accession>A0A3M7QYU8</accession>
<gene>
    <name evidence="1" type="ORF">BpHYR1_048784</name>
</gene>
<comment type="caution">
    <text evidence="1">The sequence shown here is derived from an EMBL/GenBank/DDBJ whole genome shotgun (WGS) entry which is preliminary data.</text>
</comment>
<protein>
    <submittedName>
        <fullName evidence="1">Uncharacterized protein</fullName>
    </submittedName>
</protein>
<evidence type="ECO:0000313" key="1">
    <source>
        <dbReference type="EMBL" id="RNA16178.1"/>
    </source>
</evidence>
<organism evidence="1 2">
    <name type="scientific">Brachionus plicatilis</name>
    <name type="common">Marine rotifer</name>
    <name type="synonym">Brachionus muelleri</name>
    <dbReference type="NCBI Taxonomy" id="10195"/>
    <lineage>
        <taxon>Eukaryota</taxon>
        <taxon>Metazoa</taxon>
        <taxon>Spiralia</taxon>
        <taxon>Gnathifera</taxon>
        <taxon>Rotifera</taxon>
        <taxon>Eurotatoria</taxon>
        <taxon>Monogononta</taxon>
        <taxon>Pseudotrocha</taxon>
        <taxon>Ploima</taxon>
        <taxon>Brachionidae</taxon>
        <taxon>Brachionus</taxon>
    </lineage>
</organism>
<dbReference type="EMBL" id="REGN01004781">
    <property type="protein sequence ID" value="RNA16178.1"/>
    <property type="molecule type" value="Genomic_DNA"/>
</dbReference>
<evidence type="ECO:0000313" key="2">
    <source>
        <dbReference type="Proteomes" id="UP000276133"/>
    </source>
</evidence>